<keyword evidence="1" id="KW-0472">Membrane</keyword>
<evidence type="ECO:0000313" key="4">
    <source>
        <dbReference type="WBParaSite" id="SBAD_0000128701-mRNA-1"/>
    </source>
</evidence>
<feature type="transmembrane region" description="Helical" evidence="1">
    <location>
        <begin position="77"/>
        <end position="100"/>
    </location>
</feature>
<keyword evidence="3" id="KW-1185">Reference proteome</keyword>
<name>A0A183IC93_9BILA</name>
<dbReference type="Proteomes" id="UP000270296">
    <property type="component" value="Unassembled WGS sequence"/>
</dbReference>
<dbReference type="OrthoDB" id="5917100at2759"/>
<proteinExistence type="predicted"/>
<reference evidence="4" key="1">
    <citation type="submission" date="2016-06" db="UniProtKB">
        <authorList>
            <consortium name="WormBaseParasite"/>
        </authorList>
    </citation>
    <scope>IDENTIFICATION</scope>
</reference>
<protein>
    <submittedName>
        <fullName evidence="4">Inner membrane protein</fullName>
    </submittedName>
</protein>
<dbReference type="EMBL" id="UZAM01006758">
    <property type="protein sequence ID" value="VDO93672.1"/>
    <property type="molecule type" value="Genomic_DNA"/>
</dbReference>
<feature type="transmembrane region" description="Helical" evidence="1">
    <location>
        <begin position="50"/>
        <end position="68"/>
    </location>
</feature>
<evidence type="ECO:0000256" key="1">
    <source>
        <dbReference type="SAM" id="Phobius"/>
    </source>
</evidence>
<evidence type="ECO:0000313" key="2">
    <source>
        <dbReference type="EMBL" id="VDO93672.1"/>
    </source>
</evidence>
<keyword evidence="1" id="KW-0812">Transmembrane</keyword>
<organism evidence="4">
    <name type="scientific">Soboliphyme baturini</name>
    <dbReference type="NCBI Taxonomy" id="241478"/>
    <lineage>
        <taxon>Eukaryota</taxon>
        <taxon>Metazoa</taxon>
        <taxon>Ecdysozoa</taxon>
        <taxon>Nematoda</taxon>
        <taxon>Enoplea</taxon>
        <taxon>Dorylaimia</taxon>
        <taxon>Dioctophymatida</taxon>
        <taxon>Dioctophymatoidea</taxon>
        <taxon>Soboliphymatidae</taxon>
        <taxon>Soboliphyme</taxon>
    </lineage>
</organism>
<dbReference type="AlphaFoldDB" id="A0A183IC93"/>
<dbReference type="WBParaSite" id="SBAD_0000128701-mRNA-1">
    <property type="protein sequence ID" value="SBAD_0000128701-mRNA-1"/>
    <property type="gene ID" value="SBAD_0000128701"/>
</dbReference>
<feature type="transmembrane region" description="Helical" evidence="1">
    <location>
        <begin position="18"/>
        <end position="38"/>
    </location>
</feature>
<accession>A0A183IC93</accession>
<reference evidence="2 3" key="2">
    <citation type="submission" date="2018-11" db="EMBL/GenBank/DDBJ databases">
        <authorList>
            <consortium name="Pathogen Informatics"/>
        </authorList>
    </citation>
    <scope>NUCLEOTIDE SEQUENCE [LARGE SCALE GENOMIC DNA]</scope>
</reference>
<sequence length="174" mass="19910">MDRQIVTQTILIRHPRSILACAIIQLCIGLQIVVFGIVCHFYDGCRYMSSLWMGTIFLTSAICGIVLIKSCPKRNWLIFYFCSTLLSLLLSIILFGITQLLQANQIMENTKLAMYTLHLLFIPGHVPMSLRSGTKLKMQLDPEYAKYLIKKKSKKTQTTARMRLLPDLDYSRSS</sequence>
<gene>
    <name evidence="2" type="ORF">SBAD_LOCUS1237</name>
</gene>
<evidence type="ECO:0000313" key="3">
    <source>
        <dbReference type="Proteomes" id="UP000270296"/>
    </source>
</evidence>
<feature type="transmembrane region" description="Helical" evidence="1">
    <location>
        <begin position="112"/>
        <end position="130"/>
    </location>
</feature>
<keyword evidence="1" id="KW-1133">Transmembrane helix</keyword>